<dbReference type="KEGG" id="rox:BV494_21890"/>
<evidence type="ECO:0000313" key="2">
    <source>
        <dbReference type="Proteomes" id="UP000239197"/>
    </source>
</evidence>
<dbReference type="RefSeq" id="WP_104924925.1">
    <property type="nucleotide sequence ID" value="NZ_CP019063.1"/>
</dbReference>
<protein>
    <submittedName>
        <fullName evidence="1">Uncharacterized protein</fullName>
    </submittedName>
</protein>
<dbReference type="EMBL" id="CP019063">
    <property type="protein sequence ID" value="AVF37583.1"/>
    <property type="molecule type" value="Genomic_DNA"/>
</dbReference>
<reference evidence="2" key="1">
    <citation type="submission" date="2017-01" db="EMBL/GenBank/DDBJ databases">
        <title>Genome sequence of Rouxiella sp. ERMR1:05.</title>
        <authorList>
            <person name="Kumar R."/>
            <person name="Singh D."/>
            <person name="Kumar S."/>
        </authorList>
    </citation>
    <scope>NUCLEOTIDE SEQUENCE [LARGE SCALE GENOMIC DNA]</scope>
    <source>
        <strain evidence="2">ERMR1:05</strain>
        <plasmid evidence="2">unnamed1</plasmid>
    </source>
</reference>
<accession>A0A2L1UXA4</accession>
<organism evidence="1 2">
    <name type="scientific">Rahnella sikkimica</name>
    <dbReference type="NCBI Taxonomy" id="1805933"/>
    <lineage>
        <taxon>Bacteria</taxon>
        <taxon>Pseudomonadati</taxon>
        <taxon>Pseudomonadota</taxon>
        <taxon>Gammaproteobacteria</taxon>
        <taxon>Enterobacterales</taxon>
        <taxon>Yersiniaceae</taxon>
        <taxon>Rahnella</taxon>
    </lineage>
</organism>
<dbReference type="OrthoDB" id="6424505at2"/>
<gene>
    <name evidence="1" type="ORF">BV494_21890</name>
</gene>
<keyword evidence="2" id="KW-1185">Reference proteome</keyword>
<sequence>MQIIFQANDKLVELDPYLDQGEMGVSDFQFSLEELSQYITGRIEMRFDLNRKVSLDLFYDFAVCYEEIVESVINVKNGFSNKKRIWFCEQGSDFYINYEIEGKNLLLEYKKGGCVGFPNNKIEDFTVSIDRSVYVSEWVNLFASIVKLFEIKLNKKINFPLGL</sequence>
<evidence type="ECO:0000313" key="1">
    <source>
        <dbReference type="EMBL" id="AVF37583.1"/>
    </source>
</evidence>
<geneLocation type="plasmid" evidence="1 2">
    <name>unnamed1</name>
</geneLocation>
<name>A0A2L1UXA4_9GAMM</name>
<dbReference type="Proteomes" id="UP000239197">
    <property type="component" value="Plasmid unnamed1"/>
</dbReference>
<proteinExistence type="predicted"/>
<dbReference type="AlphaFoldDB" id="A0A2L1UXA4"/>
<keyword evidence="1" id="KW-0614">Plasmid</keyword>